<keyword evidence="5" id="KW-0460">Magnesium</keyword>
<comment type="pathway">
    <text evidence="5">Metabolic intermediate biosynthesis; acetyl-CoA biosynthesis; acetyl-CoA from acetate: step 1/2.</text>
</comment>
<dbReference type="InterPro" id="IPR043129">
    <property type="entry name" value="ATPase_NBD"/>
</dbReference>
<dbReference type="PANTHER" id="PTHR21060">
    <property type="entry name" value="ACETATE KINASE"/>
    <property type="match status" value="1"/>
</dbReference>
<gene>
    <name evidence="5" type="primary">ackA</name>
    <name evidence="7" type="ORF">HDF15_004380</name>
</gene>
<dbReference type="GO" id="GO:0005737">
    <property type="term" value="C:cytoplasm"/>
    <property type="evidence" value="ECO:0007669"/>
    <property type="project" value="UniProtKB-SubCell"/>
</dbReference>
<dbReference type="Proteomes" id="UP000584867">
    <property type="component" value="Unassembled WGS sequence"/>
</dbReference>
<evidence type="ECO:0000256" key="2">
    <source>
        <dbReference type="ARBA" id="ARBA00022741"/>
    </source>
</evidence>
<feature type="binding site" evidence="5">
    <location>
        <position position="8"/>
    </location>
    <ligand>
        <name>Mg(2+)</name>
        <dbReference type="ChEBI" id="CHEBI:18420"/>
    </ligand>
</feature>
<keyword evidence="3 5" id="KW-0418">Kinase</keyword>
<comment type="subcellular location">
    <subcellularLocation>
        <location evidence="5">Cytoplasm</location>
    </subcellularLocation>
</comment>
<dbReference type="GO" id="GO:0008776">
    <property type="term" value="F:acetate kinase activity"/>
    <property type="evidence" value="ECO:0007669"/>
    <property type="project" value="UniProtKB-UniRule"/>
</dbReference>
<dbReference type="EMBL" id="JACHIO010000022">
    <property type="protein sequence ID" value="MBB5066010.1"/>
    <property type="molecule type" value="Genomic_DNA"/>
</dbReference>
<feature type="active site" description="Proton donor/acceptor" evidence="5">
    <location>
        <position position="154"/>
    </location>
</feature>
<keyword evidence="1 5" id="KW-0808">Transferase</keyword>
<dbReference type="Gene3D" id="3.30.420.40">
    <property type="match status" value="2"/>
</dbReference>
<dbReference type="GO" id="GO:0000287">
    <property type="term" value="F:magnesium ion binding"/>
    <property type="evidence" value="ECO:0007669"/>
    <property type="project" value="UniProtKB-UniRule"/>
</dbReference>
<comment type="caution">
    <text evidence="7">The sequence shown here is derived from an EMBL/GenBank/DDBJ whole genome shotgun (WGS) entry which is preliminary data.</text>
</comment>
<evidence type="ECO:0000256" key="1">
    <source>
        <dbReference type="ARBA" id="ARBA00022679"/>
    </source>
</evidence>
<keyword evidence="5" id="KW-0963">Cytoplasm</keyword>
<dbReference type="Pfam" id="PF00871">
    <property type="entry name" value="Acetate_kinase"/>
    <property type="match status" value="1"/>
</dbReference>
<dbReference type="InterPro" id="IPR004372">
    <property type="entry name" value="Ac/propionate_kinase"/>
</dbReference>
<feature type="binding site" evidence="5">
    <location>
        <begin position="289"/>
        <end position="291"/>
    </location>
    <ligand>
        <name>ATP</name>
        <dbReference type="ChEBI" id="CHEBI:30616"/>
    </ligand>
</feature>
<evidence type="ECO:0000313" key="8">
    <source>
        <dbReference type="Proteomes" id="UP000584867"/>
    </source>
</evidence>
<keyword evidence="4 5" id="KW-0067">ATP-binding</keyword>
<reference evidence="7 8" key="1">
    <citation type="submission" date="2020-08" db="EMBL/GenBank/DDBJ databases">
        <title>Genomic Encyclopedia of Type Strains, Phase IV (KMG-V): Genome sequencing to study the core and pangenomes of soil and plant-associated prokaryotes.</title>
        <authorList>
            <person name="Whitman W."/>
        </authorList>
    </citation>
    <scope>NUCLEOTIDE SEQUENCE [LARGE SCALE GENOMIC DNA]</scope>
    <source>
        <strain evidence="7 8">X5P3</strain>
    </source>
</reference>
<evidence type="ECO:0000256" key="6">
    <source>
        <dbReference type="RuleBase" id="RU003835"/>
    </source>
</evidence>
<dbReference type="RefSeq" id="WP_184259195.1">
    <property type="nucleotide sequence ID" value="NZ_JACHIO010000022.1"/>
</dbReference>
<feature type="binding site" evidence="5">
    <location>
        <position position="97"/>
    </location>
    <ligand>
        <name>substrate</name>
    </ligand>
</feature>
<feature type="site" description="Transition state stabilizer" evidence="5">
    <location>
        <position position="186"/>
    </location>
</feature>
<dbReference type="AlphaFoldDB" id="A0A7W7ZTW8"/>
<evidence type="ECO:0000256" key="4">
    <source>
        <dbReference type="ARBA" id="ARBA00022840"/>
    </source>
</evidence>
<dbReference type="PANTHER" id="PTHR21060:SF15">
    <property type="entry name" value="ACETATE KINASE-RELATED"/>
    <property type="match status" value="1"/>
</dbReference>
<keyword evidence="2 5" id="KW-0547">Nucleotide-binding</keyword>
<comment type="function">
    <text evidence="5">Catalyzes the formation of acetyl phosphate from acetate and ATP. Can also catalyze the reverse reaction.</text>
</comment>
<sequence>MAIALVFNPGSNSLKFELLELDEKQHTASQTTKLASAALDDIGKEANLSVYRGREVISERDANVTDMKSAVRTALSWIREQDELSHKLEQLTFTAVRVVHGGSKYKSAVRVTENVRSDIAALEELAPLHNKSSLDILDVLAEKLPGIPAFATFDTVFHHTLPERAWRYPIERETADRHGIRKFGFHGVSHRYMLEHYAYTIGKRPDELSLITLHLESGSSACAIASGRSVDTTMGFTPLEGLMMGSRSGSIDPAIIPYLMQKESKSGEEILTLLNKRSGLRGIAGGSLDTRELVKRSDPAAKLALEMFSYRVRLAVGAYLAALGTADAILFGGGIGEDSPWLREEVCVGLGRWGLELDHEANRSIAGMVRISTEGSRLQAWAIPAEEGLQIAHECMLALIKG</sequence>
<dbReference type="NCBIfam" id="TIGR00016">
    <property type="entry name" value="ackA"/>
    <property type="match status" value="1"/>
</dbReference>
<accession>A0A7W7ZTW8</accession>
<comment type="cofactor">
    <cofactor evidence="5">
        <name>Mg(2+)</name>
        <dbReference type="ChEBI" id="CHEBI:18420"/>
    </cofactor>
    <cofactor evidence="5">
        <name>Mn(2+)</name>
        <dbReference type="ChEBI" id="CHEBI:29035"/>
    </cofactor>
    <text evidence="5">Mg(2+). Can also accept Mn(2+).</text>
</comment>
<dbReference type="GO" id="GO:0005524">
    <property type="term" value="F:ATP binding"/>
    <property type="evidence" value="ECO:0007669"/>
    <property type="project" value="UniProtKB-KW"/>
</dbReference>
<comment type="subunit">
    <text evidence="5">Homodimer.</text>
</comment>
<organism evidence="7 8">
    <name type="scientific">Granulicella mallensis</name>
    <dbReference type="NCBI Taxonomy" id="940614"/>
    <lineage>
        <taxon>Bacteria</taxon>
        <taxon>Pseudomonadati</taxon>
        <taxon>Acidobacteriota</taxon>
        <taxon>Terriglobia</taxon>
        <taxon>Terriglobales</taxon>
        <taxon>Acidobacteriaceae</taxon>
        <taxon>Granulicella</taxon>
    </lineage>
</organism>
<feature type="binding site" evidence="5">
    <location>
        <position position="387"/>
    </location>
    <ligand>
        <name>Mg(2+)</name>
        <dbReference type="ChEBI" id="CHEBI:18420"/>
    </ligand>
</feature>
<dbReference type="PIRSF" id="PIRSF000722">
    <property type="entry name" value="Acetate_prop_kin"/>
    <property type="match status" value="1"/>
</dbReference>
<evidence type="ECO:0000256" key="3">
    <source>
        <dbReference type="ARBA" id="ARBA00022777"/>
    </source>
</evidence>
<dbReference type="InterPro" id="IPR000890">
    <property type="entry name" value="Aliphatic_acid_kin_short-chain"/>
</dbReference>
<dbReference type="GO" id="GO:0006085">
    <property type="term" value="P:acetyl-CoA biosynthetic process"/>
    <property type="evidence" value="ECO:0007669"/>
    <property type="project" value="UniProtKB-UniRule"/>
</dbReference>
<evidence type="ECO:0000256" key="5">
    <source>
        <dbReference type="HAMAP-Rule" id="MF_00020"/>
    </source>
</evidence>
<dbReference type="PRINTS" id="PR00471">
    <property type="entry name" value="ACETATEKNASE"/>
</dbReference>
<dbReference type="HAMAP" id="MF_00020">
    <property type="entry name" value="Acetate_kinase"/>
    <property type="match status" value="1"/>
</dbReference>
<dbReference type="GO" id="GO:0006083">
    <property type="term" value="P:acetate metabolic process"/>
    <property type="evidence" value="ECO:0007669"/>
    <property type="project" value="TreeGrafter"/>
</dbReference>
<protein>
    <recommendedName>
        <fullName evidence="5">Acetate kinase</fullName>
        <ecNumber evidence="5">2.7.2.1</ecNumber>
    </recommendedName>
    <alternativeName>
        <fullName evidence="5">Acetokinase</fullName>
    </alternativeName>
</protein>
<comment type="catalytic activity">
    <reaction evidence="5">
        <text>acetate + ATP = acetyl phosphate + ADP</text>
        <dbReference type="Rhea" id="RHEA:11352"/>
        <dbReference type="ChEBI" id="CHEBI:22191"/>
        <dbReference type="ChEBI" id="CHEBI:30089"/>
        <dbReference type="ChEBI" id="CHEBI:30616"/>
        <dbReference type="ChEBI" id="CHEBI:456216"/>
        <dbReference type="EC" id="2.7.2.1"/>
    </reaction>
</comment>
<keyword evidence="5" id="KW-0479">Metal-binding</keyword>
<dbReference type="SUPFAM" id="SSF53067">
    <property type="entry name" value="Actin-like ATPase domain"/>
    <property type="match status" value="2"/>
</dbReference>
<dbReference type="UniPathway" id="UPA00340">
    <property type="reaction ID" value="UER00458"/>
</dbReference>
<feature type="site" description="Transition state stabilizer" evidence="5">
    <location>
        <position position="247"/>
    </location>
</feature>
<feature type="binding site" evidence="5">
    <location>
        <position position="15"/>
    </location>
    <ligand>
        <name>ATP</name>
        <dbReference type="ChEBI" id="CHEBI:30616"/>
    </ligand>
</feature>
<dbReference type="EC" id="2.7.2.1" evidence="5"/>
<comment type="similarity">
    <text evidence="5 6">Belongs to the acetokinase family.</text>
</comment>
<name>A0A7W7ZTW8_9BACT</name>
<proteinExistence type="inferred from homology"/>
<comment type="caution">
    <text evidence="5">Lacks conserved residue(s) required for the propagation of feature annotation.</text>
</comment>
<evidence type="ECO:0000313" key="7">
    <source>
        <dbReference type="EMBL" id="MBB5066010.1"/>
    </source>
</evidence>